<evidence type="ECO:0000313" key="2">
    <source>
        <dbReference type="EMBL" id="AWK87627.1"/>
    </source>
</evidence>
<evidence type="ECO:0000313" key="3">
    <source>
        <dbReference type="Proteomes" id="UP000245629"/>
    </source>
</evidence>
<accession>A0A2S2CTL7</accession>
<dbReference type="Proteomes" id="UP000245629">
    <property type="component" value="Chromosome 2"/>
</dbReference>
<keyword evidence="3" id="KW-1185">Reference proteome</keyword>
<dbReference type="EMBL" id="CP029353">
    <property type="protein sequence ID" value="AWK87627.1"/>
    <property type="molecule type" value="Genomic_DNA"/>
</dbReference>
<feature type="chain" id="PRO_5015641031" evidence="1">
    <location>
        <begin position="24"/>
        <end position="101"/>
    </location>
</feature>
<organism evidence="2 3">
    <name type="scientific">Azospirillum thermophilum</name>
    <dbReference type="NCBI Taxonomy" id="2202148"/>
    <lineage>
        <taxon>Bacteria</taxon>
        <taxon>Pseudomonadati</taxon>
        <taxon>Pseudomonadota</taxon>
        <taxon>Alphaproteobacteria</taxon>
        <taxon>Rhodospirillales</taxon>
        <taxon>Azospirillaceae</taxon>
        <taxon>Azospirillum</taxon>
    </lineage>
</organism>
<evidence type="ECO:0000256" key="1">
    <source>
        <dbReference type="SAM" id="SignalP"/>
    </source>
</evidence>
<name>A0A2S2CTL7_9PROT</name>
<dbReference type="AlphaFoldDB" id="A0A2S2CTL7"/>
<dbReference type="RefSeq" id="WP_109328982.1">
    <property type="nucleotide sequence ID" value="NZ_CP029353.1"/>
</dbReference>
<proteinExistence type="predicted"/>
<keyword evidence="1" id="KW-0732">Signal</keyword>
<reference evidence="3" key="1">
    <citation type="submission" date="2018-05" db="EMBL/GenBank/DDBJ databases">
        <title>Azospirillum thermophila sp. nov., a novel isolated from hot spring.</title>
        <authorList>
            <person name="Zhao Z."/>
        </authorList>
    </citation>
    <scope>NUCLEOTIDE SEQUENCE [LARGE SCALE GENOMIC DNA]</scope>
    <source>
        <strain evidence="3">CFH 70021</strain>
    </source>
</reference>
<protein>
    <submittedName>
        <fullName evidence="2">Uncharacterized protein</fullName>
    </submittedName>
</protein>
<dbReference type="KEGG" id="azz:DEW08_16665"/>
<sequence length="101" mass="10107">MFARTVAALTLAAAAFAAAPALAAETATLDGLLAETKAAAAAATSVDSERTQRTMATISLGVAESLAREGKEAGALSHLNYARGQLGLLPVVKGPLSVAER</sequence>
<gene>
    <name evidence="2" type="ORF">DEW08_16665</name>
</gene>
<feature type="signal peptide" evidence="1">
    <location>
        <begin position="1"/>
        <end position="23"/>
    </location>
</feature>